<reference evidence="3 4" key="1">
    <citation type="submission" date="2022-06" db="EMBL/GenBank/DDBJ databases">
        <title>Genomic Encyclopedia of Archaeal and Bacterial Type Strains, Phase II (KMG-II): from individual species to whole genera.</title>
        <authorList>
            <person name="Goeker M."/>
        </authorList>
    </citation>
    <scope>NUCLEOTIDE SEQUENCE [LARGE SCALE GENOMIC DNA]</scope>
    <source>
        <strain evidence="3 4">DSM 40477</strain>
    </source>
</reference>
<accession>A0ABT1HZG1</accession>
<feature type="compositionally biased region" description="Low complexity" evidence="1">
    <location>
        <begin position="356"/>
        <end position="371"/>
    </location>
</feature>
<keyword evidence="2" id="KW-0812">Transmembrane</keyword>
<sequence>MNTTVGNGVGAYLERMRAALSDLPPGEVADVLEDVAPHLAEVAAELGGAPTVQALAERCGEPEAYAAELRAAAGYPEPSAGATPGTGGVIAARVAVWSVAAYAALFLAAPPLLVAFEGFYGGFRKLLALAVLLLAGVAVVSTPFLRRTSAGVPEVKRLPEVRWALRWHGELRRRAQSVTSFLASLQPAWWVVRAVVAGLLASWLGPARSHVLTAVVVAAVVLVPSLWLGGRSRADRRWLWLVVPANALAAGLCLTVVNVGSLAVPSYEIGNVASRTGLWHDDRHVANLYVFDRDGKPLTDVYVYDQDGRPIDLPGTFCDATRPAEEGNQYPRPMADYGGRGRCHQVEGVPFSVAIPKSTPSSSAKPPTSATPEPPASSAPSSSPAPTTTAGR</sequence>
<keyword evidence="2" id="KW-0472">Membrane</keyword>
<keyword evidence="2" id="KW-1133">Transmembrane helix</keyword>
<dbReference type="EMBL" id="JAMTCP010000033">
    <property type="protein sequence ID" value="MCP2260908.1"/>
    <property type="molecule type" value="Genomic_DNA"/>
</dbReference>
<evidence type="ECO:0000313" key="4">
    <source>
        <dbReference type="Proteomes" id="UP001205311"/>
    </source>
</evidence>
<dbReference type="Pfam" id="PF22564">
    <property type="entry name" value="HAAS"/>
    <property type="match status" value="1"/>
</dbReference>
<evidence type="ECO:0000313" key="3">
    <source>
        <dbReference type="EMBL" id="MCP2260908.1"/>
    </source>
</evidence>
<feature type="region of interest" description="Disordered" evidence="1">
    <location>
        <begin position="348"/>
        <end position="392"/>
    </location>
</feature>
<feature type="transmembrane region" description="Helical" evidence="2">
    <location>
        <begin position="94"/>
        <end position="114"/>
    </location>
</feature>
<dbReference type="Proteomes" id="UP001205311">
    <property type="component" value="Unassembled WGS sequence"/>
</dbReference>
<keyword evidence="4" id="KW-1185">Reference proteome</keyword>
<evidence type="ECO:0000256" key="2">
    <source>
        <dbReference type="SAM" id="Phobius"/>
    </source>
</evidence>
<evidence type="ECO:0008006" key="5">
    <source>
        <dbReference type="Google" id="ProtNLM"/>
    </source>
</evidence>
<organism evidence="3 4">
    <name type="scientific">Streptoalloteichus tenebrarius (strain ATCC 17920 / DSM 40477 / JCM 4838 / CBS 697.72 / NBRC 16177 / NCIMB 11028 / NRRL B-12390 / A12253. 1 / ISP 5477)</name>
    <name type="common">Streptomyces tenebrarius</name>
    <dbReference type="NCBI Taxonomy" id="1933"/>
    <lineage>
        <taxon>Bacteria</taxon>
        <taxon>Bacillati</taxon>
        <taxon>Actinomycetota</taxon>
        <taxon>Actinomycetes</taxon>
        <taxon>Pseudonocardiales</taxon>
        <taxon>Pseudonocardiaceae</taxon>
        <taxon>Streptoalloteichus</taxon>
    </lineage>
</organism>
<protein>
    <recommendedName>
        <fullName evidence="5">Proline-rich protein</fullName>
    </recommendedName>
</protein>
<proteinExistence type="predicted"/>
<evidence type="ECO:0000256" key="1">
    <source>
        <dbReference type="SAM" id="MobiDB-lite"/>
    </source>
</evidence>
<name>A0ABT1HZG1_STRSD</name>
<feature type="compositionally biased region" description="Low complexity" evidence="1">
    <location>
        <begin position="378"/>
        <end position="392"/>
    </location>
</feature>
<feature type="transmembrane region" description="Helical" evidence="2">
    <location>
        <begin position="126"/>
        <end position="145"/>
    </location>
</feature>
<feature type="transmembrane region" description="Helical" evidence="2">
    <location>
        <begin position="181"/>
        <end position="204"/>
    </location>
</feature>
<comment type="caution">
    <text evidence="3">The sequence shown here is derived from an EMBL/GenBank/DDBJ whole genome shotgun (WGS) entry which is preliminary data.</text>
</comment>
<dbReference type="RefSeq" id="WP_253671751.1">
    <property type="nucleotide sequence ID" value="NZ_JAMTCP010000033.1"/>
</dbReference>
<feature type="transmembrane region" description="Helical" evidence="2">
    <location>
        <begin position="210"/>
        <end position="229"/>
    </location>
</feature>
<gene>
    <name evidence="3" type="ORF">LX15_004628</name>
</gene>
<feature type="transmembrane region" description="Helical" evidence="2">
    <location>
        <begin position="238"/>
        <end position="257"/>
    </location>
</feature>